<dbReference type="InterPro" id="IPR044492">
    <property type="entry name" value="P_typ_ATPase_HD_dom"/>
</dbReference>
<keyword evidence="4" id="KW-1278">Translocase</keyword>
<feature type="region of interest" description="Disordered" evidence="8">
    <location>
        <begin position="38"/>
        <end position="72"/>
    </location>
</feature>
<dbReference type="Pfam" id="PF24534">
    <property type="entry name" value="HMA_PCA1"/>
    <property type="match status" value="1"/>
</dbReference>
<organism evidence="11 12">
    <name type="scientific">Dothidotthia symphoricarpi CBS 119687</name>
    <dbReference type="NCBI Taxonomy" id="1392245"/>
    <lineage>
        <taxon>Eukaryota</taxon>
        <taxon>Fungi</taxon>
        <taxon>Dikarya</taxon>
        <taxon>Ascomycota</taxon>
        <taxon>Pezizomycotina</taxon>
        <taxon>Dothideomycetes</taxon>
        <taxon>Pleosporomycetidae</taxon>
        <taxon>Pleosporales</taxon>
        <taxon>Dothidotthiaceae</taxon>
        <taxon>Dothidotthia</taxon>
    </lineage>
</organism>
<evidence type="ECO:0000256" key="7">
    <source>
        <dbReference type="RuleBase" id="RU362081"/>
    </source>
</evidence>
<reference evidence="11" key="1">
    <citation type="journal article" date="2020" name="Stud. Mycol.">
        <title>101 Dothideomycetes genomes: a test case for predicting lifestyles and emergence of pathogens.</title>
        <authorList>
            <person name="Haridas S."/>
            <person name="Albert R."/>
            <person name="Binder M."/>
            <person name="Bloem J."/>
            <person name="Labutti K."/>
            <person name="Salamov A."/>
            <person name="Andreopoulos B."/>
            <person name="Baker S."/>
            <person name="Barry K."/>
            <person name="Bills G."/>
            <person name="Bluhm B."/>
            <person name="Cannon C."/>
            <person name="Castanera R."/>
            <person name="Culley D."/>
            <person name="Daum C."/>
            <person name="Ezra D."/>
            <person name="Gonzalez J."/>
            <person name="Henrissat B."/>
            <person name="Kuo A."/>
            <person name="Liang C."/>
            <person name="Lipzen A."/>
            <person name="Lutzoni F."/>
            <person name="Magnuson J."/>
            <person name="Mondo S."/>
            <person name="Nolan M."/>
            <person name="Ohm R."/>
            <person name="Pangilinan J."/>
            <person name="Park H.-J."/>
            <person name="Ramirez L."/>
            <person name="Alfaro M."/>
            <person name="Sun H."/>
            <person name="Tritt A."/>
            <person name="Yoshinaga Y."/>
            <person name="Zwiers L.-H."/>
            <person name="Turgeon B."/>
            <person name="Goodwin S."/>
            <person name="Spatafora J."/>
            <person name="Crous P."/>
            <person name="Grigoriev I."/>
        </authorList>
    </citation>
    <scope>NUCLEOTIDE SEQUENCE</scope>
    <source>
        <strain evidence="11">CBS 119687</strain>
    </source>
</reference>
<feature type="transmembrane region" description="Helical" evidence="7">
    <location>
        <begin position="284"/>
        <end position="301"/>
    </location>
</feature>
<evidence type="ECO:0000256" key="2">
    <source>
        <dbReference type="ARBA" id="ARBA00022692"/>
    </source>
</evidence>
<dbReference type="InterPro" id="IPR059000">
    <property type="entry name" value="ATPase_P-type_domA"/>
</dbReference>
<dbReference type="InterPro" id="IPR023298">
    <property type="entry name" value="ATPase_P-typ_TM_dom_sf"/>
</dbReference>
<feature type="transmembrane region" description="Helical" evidence="7">
    <location>
        <begin position="353"/>
        <end position="370"/>
    </location>
</feature>
<dbReference type="InterPro" id="IPR001757">
    <property type="entry name" value="P_typ_ATPase"/>
</dbReference>
<dbReference type="PANTHER" id="PTHR46594">
    <property type="entry name" value="P-TYPE CATION-TRANSPORTING ATPASE"/>
    <property type="match status" value="1"/>
</dbReference>
<dbReference type="NCBIfam" id="TIGR01511">
    <property type="entry name" value="ATPase-IB1_Cu"/>
    <property type="match status" value="1"/>
</dbReference>
<evidence type="ECO:0000256" key="6">
    <source>
        <dbReference type="ARBA" id="ARBA00023136"/>
    </source>
</evidence>
<comment type="similarity">
    <text evidence="7">Belongs to the cation transport ATPase (P-type) (TC 3.A.3) family. Type IB subfamily.</text>
</comment>
<dbReference type="PRINTS" id="PR00119">
    <property type="entry name" value="CATATPASE"/>
</dbReference>
<dbReference type="CDD" id="cd00371">
    <property type="entry name" value="HMA"/>
    <property type="match status" value="1"/>
</dbReference>
<evidence type="ECO:0000256" key="5">
    <source>
        <dbReference type="ARBA" id="ARBA00022989"/>
    </source>
</evidence>
<evidence type="ECO:0000259" key="9">
    <source>
        <dbReference type="Pfam" id="PF00122"/>
    </source>
</evidence>
<dbReference type="Gene3D" id="3.40.1110.10">
    <property type="entry name" value="Calcium-transporting ATPase, cytoplasmic domain N"/>
    <property type="match status" value="1"/>
</dbReference>
<dbReference type="GO" id="GO:0016887">
    <property type="term" value="F:ATP hydrolysis activity"/>
    <property type="evidence" value="ECO:0007669"/>
    <property type="project" value="InterPro"/>
</dbReference>
<dbReference type="EMBL" id="ML977504">
    <property type="protein sequence ID" value="KAF2130199.1"/>
    <property type="molecule type" value="Genomic_DNA"/>
</dbReference>
<sequence length="973" mass="107082">MTTKVQNSGRSRRNHVWIPSFIRSRNCHSASVSDCEKTTKETHVHHGKGKEAAVSDSHSHSSGICCSRSHSSSEGMWLKHSDIDAKDTEDDDLERGPPNFERIVLSIGGLKCGCCEGGISRAVNRIRAIQNHQVNVVLARVEFDLDVSRLSVDAVIKKLGTATGYTFEEHNQPTGQVLELFVSDAAHIQRVEQPHGITLVEHTSPSHYLMRVQYDATQIGARDLFNYYQRFDPHLHLTDPSDHSSLATGAKQTRRALYIFLPTLALTIPVIVLAWAPVDHNKLIYAHISLALATVVQIVAISEFVPGALRSLYHSRVFEMDFLIAFSTTIAYAFSVVSYVFRIRKKPLETGSFFEASTLLVTLILLGRVINEFARYRAAKSVSFRSLQIDEALLVLPKSKQQADPEARKIDARLLQYGDVFKVPPHTRVVTDGTILYGGSEIDESMITGEPIPVAKGVNSRVFAGTNNGSGQLIVTLTALPHENSIHKIATMVEDAELTKPKVQALADRVAGWFVPTIATIGFLVFLIWLLVDKFQNKRPWKDAAIRAITYAIATLIVSCPCAIGLAVPMVVLIAGGVAARFGIIFRDPQKLEIARSVTDVVFDKTGTLTCGSPVVVDEYYHGSHAAQVKGMLLGLLKDIKHPVSAAVFRHLEREVRMDSEKLIIPLEMNDIISVPGEGIVGTYAESGDEIRAGNPQWLEIEVEESTCSFLCVTISGVLSATFRLKDRPRHTAELVVEKLQARGITVHMISGDSQGSVDDVAHSLNIPKKHTKSRCKPEGKLTYVKDVQGSAGPKKTVMFVGDGTNDSVALKQADVGVHINHGSDVAKSAADVVLMTTRLHDILILLDISRAAYRRILLNFAWSAFYNLFAILLAAGAFVKVGEQVRIKPQWAGLGELVSVLPVVLIAFQMRWRSYGAQYRAIEFDYMKAEPEGETDGQRVDKVEEQRRGRRSTRGSGSGVTCNRDRGGCLCC</sequence>
<dbReference type="SUPFAM" id="SSF55008">
    <property type="entry name" value="HMA, heavy metal-associated domain"/>
    <property type="match status" value="1"/>
</dbReference>
<dbReference type="Proteomes" id="UP000799771">
    <property type="component" value="Unassembled WGS sequence"/>
</dbReference>
<feature type="domain" description="P-type ATPase A" evidence="9">
    <location>
        <begin position="399"/>
        <end position="494"/>
    </location>
</feature>
<dbReference type="RefSeq" id="XP_033524586.1">
    <property type="nucleotide sequence ID" value="XM_033665753.1"/>
</dbReference>
<feature type="transmembrane region" description="Helical" evidence="7">
    <location>
        <begin position="892"/>
        <end position="911"/>
    </location>
</feature>
<keyword evidence="5 7" id="KW-1133">Transmembrane helix</keyword>
<dbReference type="InterPro" id="IPR018303">
    <property type="entry name" value="ATPase_P-typ_P_site"/>
</dbReference>
<dbReference type="InterPro" id="IPR006121">
    <property type="entry name" value="HMA_dom"/>
</dbReference>
<evidence type="ECO:0000313" key="11">
    <source>
        <dbReference type="EMBL" id="KAF2130199.1"/>
    </source>
</evidence>
<gene>
    <name evidence="11" type="ORF">P153DRAFT_337684</name>
</gene>
<keyword evidence="12" id="KW-1185">Reference proteome</keyword>
<dbReference type="GO" id="GO:0019829">
    <property type="term" value="F:ATPase-coupled monoatomic cation transmembrane transporter activity"/>
    <property type="evidence" value="ECO:0007669"/>
    <property type="project" value="InterPro"/>
</dbReference>
<dbReference type="SFLD" id="SFLDS00003">
    <property type="entry name" value="Haloacid_Dehalogenase"/>
    <property type="match status" value="1"/>
</dbReference>
<proteinExistence type="inferred from homology"/>
<evidence type="ECO:0000259" key="10">
    <source>
        <dbReference type="Pfam" id="PF24534"/>
    </source>
</evidence>
<name>A0A6A6AEA7_9PLEO</name>
<dbReference type="SUPFAM" id="SSF56784">
    <property type="entry name" value="HAD-like"/>
    <property type="match status" value="1"/>
</dbReference>
<feature type="compositionally biased region" description="Basic and acidic residues" evidence="8">
    <location>
        <begin position="38"/>
        <end position="59"/>
    </location>
</feature>
<evidence type="ECO:0000256" key="1">
    <source>
        <dbReference type="ARBA" id="ARBA00004370"/>
    </source>
</evidence>
<dbReference type="InterPro" id="IPR008250">
    <property type="entry name" value="ATPase_P-typ_transduc_dom_A_sf"/>
</dbReference>
<evidence type="ECO:0000256" key="4">
    <source>
        <dbReference type="ARBA" id="ARBA00022967"/>
    </source>
</evidence>
<dbReference type="GO" id="GO:0046872">
    <property type="term" value="F:metal ion binding"/>
    <property type="evidence" value="ECO:0007669"/>
    <property type="project" value="UniProtKB-KW"/>
</dbReference>
<keyword evidence="7" id="KW-0547">Nucleotide-binding</keyword>
<dbReference type="GeneID" id="54406185"/>
<evidence type="ECO:0000256" key="3">
    <source>
        <dbReference type="ARBA" id="ARBA00022723"/>
    </source>
</evidence>
<dbReference type="Gene3D" id="3.30.70.100">
    <property type="match status" value="1"/>
</dbReference>
<keyword evidence="3 7" id="KW-0479">Metal-binding</keyword>
<feature type="transmembrane region" description="Helical" evidence="7">
    <location>
        <begin position="857"/>
        <end position="880"/>
    </location>
</feature>
<keyword evidence="2 7" id="KW-0812">Transmembrane</keyword>
<feature type="domain" description="PCA1 HMA heavy metal-associated" evidence="10">
    <location>
        <begin position="174"/>
        <end position="230"/>
    </location>
</feature>
<feature type="transmembrane region" description="Helical" evidence="7">
    <location>
        <begin position="256"/>
        <end position="278"/>
    </location>
</feature>
<feature type="transmembrane region" description="Helical" evidence="7">
    <location>
        <begin position="510"/>
        <end position="531"/>
    </location>
</feature>
<evidence type="ECO:0000313" key="12">
    <source>
        <dbReference type="Proteomes" id="UP000799771"/>
    </source>
</evidence>
<dbReference type="InterPro" id="IPR036412">
    <property type="entry name" value="HAD-like_sf"/>
</dbReference>
<dbReference type="InterPro" id="IPR023299">
    <property type="entry name" value="ATPase_P-typ_cyto_dom_N"/>
</dbReference>
<dbReference type="Gene3D" id="3.40.50.1000">
    <property type="entry name" value="HAD superfamily/HAD-like"/>
    <property type="match status" value="1"/>
</dbReference>
<keyword evidence="6 7" id="KW-0472">Membrane</keyword>
<dbReference type="InterPro" id="IPR036163">
    <property type="entry name" value="HMA_dom_sf"/>
</dbReference>
<dbReference type="NCBIfam" id="TIGR01525">
    <property type="entry name" value="ATPase-IB_hvy"/>
    <property type="match status" value="1"/>
</dbReference>
<feature type="compositionally biased region" description="Low complexity" evidence="8">
    <location>
        <begin position="60"/>
        <end position="72"/>
    </location>
</feature>
<feature type="transmembrane region" description="Helical" evidence="7">
    <location>
        <begin position="322"/>
        <end position="341"/>
    </location>
</feature>
<dbReference type="InterPro" id="IPR056236">
    <property type="entry name" value="HMA_PCA1"/>
</dbReference>
<comment type="subcellular location">
    <subcellularLocation>
        <location evidence="1 7">Membrane</location>
    </subcellularLocation>
</comment>
<accession>A0A6A6AEA7</accession>
<dbReference type="NCBIfam" id="TIGR01494">
    <property type="entry name" value="ATPase_P-type"/>
    <property type="match status" value="2"/>
</dbReference>
<feature type="transmembrane region" description="Helical" evidence="7">
    <location>
        <begin position="551"/>
        <end position="584"/>
    </location>
</feature>
<dbReference type="SFLD" id="SFLDG00002">
    <property type="entry name" value="C1.7:_P-type_atpase_like"/>
    <property type="match status" value="1"/>
</dbReference>
<dbReference type="OrthoDB" id="432719at2759"/>
<dbReference type="Pfam" id="PF00122">
    <property type="entry name" value="E1-E2_ATPase"/>
    <property type="match status" value="1"/>
</dbReference>
<dbReference type="SUPFAM" id="SSF81653">
    <property type="entry name" value="Calcium ATPase, transduction domain A"/>
    <property type="match status" value="1"/>
</dbReference>
<dbReference type="PROSITE" id="PS01047">
    <property type="entry name" value="HMA_1"/>
    <property type="match status" value="1"/>
</dbReference>
<dbReference type="Pfam" id="PF00702">
    <property type="entry name" value="Hydrolase"/>
    <property type="match status" value="1"/>
</dbReference>
<feature type="region of interest" description="Disordered" evidence="8">
    <location>
        <begin position="934"/>
        <end position="963"/>
    </location>
</feature>
<dbReference type="PROSITE" id="PS00154">
    <property type="entry name" value="ATPASE_E1_E2"/>
    <property type="match status" value="1"/>
</dbReference>
<dbReference type="PANTHER" id="PTHR46594:SF4">
    <property type="entry name" value="P-TYPE CATION-TRANSPORTING ATPASE"/>
    <property type="match status" value="1"/>
</dbReference>
<evidence type="ECO:0000256" key="8">
    <source>
        <dbReference type="SAM" id="MobiDB-lite"/>
    </source>
</evidence>
<dbReference type="GO" id="GO:0005524">
    <property type="term" value="F:ATP binding"/>
    <property type="evidence" value="ECO:0007669"/>
    <property type="project" value="UniProtKB-UniRule"/>
</dbReference>
<dbReference type="GO" id="GO:0016020">
    <property type="term" value="C:membrane"/>
    <property type="evidence" value="ECO:0007669"/>
    <property type="project" value="UniProtKB-SubCell"/>
</dbReference>
<feature type="compositionally biased region" description="Basic and acidic residues" evidence="8">
    <location>
        <begin position="934"/>
        <end position="948"/>
    </location>
</feature>
<dbReference type="InterPro" id="IPR027256">
    <property type="entry name" value="P-typ_ATPase_IB"/>
</dbReference>
<dbReference type="InterPro" id="IPR017969">
    <property type="entry name" value="Heavy-metal-associated_CS"/>
</dbReference>
<keyword evidence="7" id="KW-0067">ATP-binding</keyword>
<protein>
    <submittedName>
        <fullName evidence="11">Heavy metal translocatin</fullName>
    </submittedName>
</protein>
<dbReference type="SUPFAM" id="SSF81665">
    <property type="entry name" value="Calcium ATPase, transmembrane domain M"/>
    <property type="match status" value="1"/>
</dbReference>
<dbReference type="Gene3D" id="2.70.150.10">
    <property type="entry name" value="Calcium-transporting ATPase, cytoplasmic transduction domain A"/>
    <property type="match status" value="1"/>
</dbReference>
<dbReference type="AlphaFoldDB" id="A0A6A6AEA7"/>
<dbReference type="InterPro" id="IPR023214">
    <property type="entry name" value="HAD_sf"/>
</dbReference>
<dbReference type="SFLD" id="SFLDF00027">
    <property type="entry name" value="p-type_atpase"/>
    <property type="match status" value="1"/>
</dbReference>